<name>A0A840W8L5_9ACTN</name>
<evidence type="ECO:0000313" key="4">
    <source>
        <dbReference type="EMBL" id="MBB5493359.1"/>
    </source>
</evidence>
<feature type="region of interest" description="Disordered" evidence="1">
    <location>
        <begin position="116"/>
        <end position="243"/>
    </location>
</feature>
<keyword evidence="5" id="KW-1185">Reference proteome</keyword>
<protein>
    <submittedName>
        <fullName evidence="4">LPXTG-motif cell wall-anchored protein</fullName>
    </submittedName>
</protein>
<feature type="region of interest" description="Disordered" evidence="1">
    <location>
        <begin position="363"/>
        <end position="405"/>
    </location>
</feature>
<dbReference type="RefSeq" id="WP_184366630.1">
    <property type="nucleotide sequence ID" value="NZ_JACHDO010000001.1"/>
</dbReference>
<gene>
    <name evidence="4" type="ORF">HNR07_004496</name>
</gene>
<dbReference type="PROSITE" id="PS51318">
    <property type="entry name" value="TAT"/>
    <property type="match status" value="1"/>
</dbReference>
<reference evidence="4 5" key="1">
    <citation type="submission" date="2020-08" db="EMBL/GenBank/DDBJ databases">
        <title>Sequencing the genomes of 1000 actinobacteria strains.</title>
        <authorList>
            <person name="Klenk H.-P."/>
        </authorList>
    </citation>
    <scope>NUCLEOTIDE SEQUENCE [LARGE SCALE GENOMIC DNA]</scope>
    <source>
        <strain evidence="4 5">DSM 44598</strain>
    </source>
</reference>
<comment type="caution">
    <text evidence="4">The sequence shown here is derived from an EMBL/GenBank/DDBJ whole genome shotgun (WGS) entry which is preliminary data.</text>
</comment>
<keyword evidence="2" id="KW-0812">Transmembrane</keyword>
<keyword evidence="2" id="KW-0472">Membrane</keyword>
<sequence length="447" mass="45025">MKNTPRFTARRVFQGSAAFAAFGALSLAAALPAYADGETYGWAAASAAGGQDALESHITQEQSESGTFDASIGSWLNVSGTTSIQVDENGAQASAAIENGRIVLTEGDLEDVLSVEVGEGDDGDDTDDTDDDDDESGDESGDDESGDDGEGDGTGGGDDESGDDGEGDGTGGGDDESGDDGEGDGTGGGDDESGDDGEGDGTGGGDDESGDDGEGDGTDGGDDESGDDTDGEGGADEEDLQESASSVIELDESNTVLTDGGDTVVFDDTFTGSVTTTQSWDGDVTHESTPEIGNSAHLGRFKTDVDGEDVTVDVVLAAFGGEEQNVDSGYEWDDAYTFLTLNFAVDGEYVSGFPVAESMAGITTGVHDDGQGGDGGGGGDDRTPPKRDENNVPKPDPKEADLAQTGTPVLGLIAAGTAIAAGGGAAAYLARRKKNSNNEEFNETDQS</sequence>
<dbReference type="AlphaFoldDB" id="A0A840W8L5"/>
<dbReference type="InterPro" id="IPR006311">
    <property type="entry name" value="TAT_signal"/>
</dbReference>
<organism evidence="4 5">
    <name type="scientific">Nocardiopsis metallicus</name>
    <dbReference type="NCBI Taxonomy" id="179819"/>
    <lineage>
        <taxon>Bacteria</taxon>
        <taxon>Bacillati</taxon>
        <taxon>Actinomycetota</taxon>
        <taxon>Actinomycetes</taxon>
        <taxon>Streptosporangiales</taxon>
        <taxon>Nocardiopsidaceae</taxon>
        <taxon>Nocardiopsis</taxon>
    </lineage>
</organism>
<evidence type="ECO:0000256" key="2">
    <source>
        <dbReference type="SAM" id="Phobius"/>
    </source>
</evidence>
<feature type="compositionally biased region" description="Basic and acidic residues" evidence="1">
    <location>
        <begin position="379"/>
        <end position="401"/>
    </location>
</feature>
<dbReference type="EMBL" id="JACHDO010000001">
    <property type="protein sequence ID" value="MBB5493359.1"/>
    <property type="molecule type" value="Genomic_DNA"/>
</dbReference>
<keyword evidence="2" id="KW-1133">Transmembrane helix</keyword>
<feature type="transmembrane region" description="Helical" evidence="2">
    <location>
        <begin position="409"/>
        <end position="430"/>
    </location>
</feature>
<dbReference type="Proteomes" id="UP000579647">
    <property type="component" value="Unassembled WGS sequence"/>
</dbReference>
<proteinExistence type="predicted"/>
<feature type="chain" id="PRO_5032535278" evidence="3">
    <location>
        <begin position="36"/>
        <end position="447"/>
    </location>
</feature>
<dbReference type="NCBIfam" id="TIGR01167">
    <property type="entry name" value="LPXTG_anchor"/>
    <property type="match status" value="1"/>
</dbReference>
<feature type="signal peptide" evidence="3">
    <location>
        <begin position="1"/>
        <end position="35"/>
    </location>
</feature>
<evidence type="ECO:0000256" key="1">
    <source>
        <dbReference type="SAM" id="MobiDB-lite"/>
    </source>
</evidence>
<feature type="compositionally biased region" description="Acidic residues" evidence="1">
    <location>
        <begin position="116"/>
        <end position="241"/>
    </location>
</feature>
<evidence type="ECO:0000313" key="5">
    <source>
        <dbReference type="Proteomes" id="UP000579647"/>
    </source>
</evidence>
<keyword evidence="3" id="KW-0732">Signal</keyword>
<accession>A0A840W8L5</accession>
<evidence type="ECO:0000256" key="3">
    <source>
        <dbReference type="SAM" id="SignalP"/>
    </source>
</evidence>